<keyword evidence="2" id="KW-0554">One-carbon metabolism</keyword>
<dbReference type="Proteomes" id="UP000580879">
    <property type="component" value="Unassembled WGS sequence"/>
</dbReference>
<dbReference type="GO" id="GO:0033353">
    <property type="term" value="P:S-adenosylmethionine cycle"/>
    <property type="evidence" value="ECO:0007669"/>
    <property type="project" value="TreeGrafter"/>
</dbReference>
<comment type="caution">
    <text evidence="8">The sequence shown here is derived from an EMBL/GenBank/DDBJ whole genome shotgun (WGS) entry which is preliminary data.</text>
</comment>
<name>A0A7K6R2N9_9PASS</name>
<feature type="compositionally biased region" description="Low complexity" evidence="6">
    <location>
        <begin position="26"/>
        <end position="45"/>
    </location>
</feature>
<dbReference type="GO" id="GO:0006730">
    <property type="term" value="P:one-carbon metabolic process"/>
    <property type="evidence" value="ECO:0007669"/>
    <property type="project" value="UniProtKB-KW"/>
</dbReference>
<dbReference type="SUPFAM" id="SSF52283">
    <property type="entry name" value="Formate/glycerate dehydrogenase catalytic domain-like"/>
    <property type="match status" value="1"/>
</dbReference>
<dbReference type="InterPro" id="IPR000043">
    <property type="entry name" value="Adenosylhomocysteinase-like"/>
</dbReference>
<feature type="region of interest" description="Disordered" evidence="6">
    <location>
        <begin position="1"/>
        <end position="65"/>
    </location>
</feature>
<evidence type="ECO:0000256" key="4">
    <source>
        <dbReference type="PIRSR" id="PIRSR001109-1"/>
    </source>
</evidence>
<feature type="binding site" evidence="4">
    <location>
        <position position="245"/>
    </location>
    <ligand>
        <name>substrate</name>
    </ligand>
</feature>
<feature type="binding site" evidence="4">
    <location>
        <position position="186"/>
    </location>
    <ligand>
        <name>substrate</name>
    </ligand>
</feature>
<protein>
    <submittedName>
        <fullName evidence="8">SAHH2 protein</fullName>
    </submittedName>
</protein>
<dbReference type="FunFam" id="3.40.50.1480:FF:000009">
    <property type="entry name" value="Adenosylhomocysteinase like 2"/>
    <property type="match status" value="1"/>
</dbReference>
<dbReference type="NCBIfam" id="NF004005">
    <property type="entry name" value="PRK05476.2-3"/>
    <property type="match status" value="1"/>
</dbReference>
<dbReference type="InterPro" id="IPR042172">
    <property type="entry name" value="Adenosylhomocyst_ase-like_sf"/>
</dbReference>
<dbReference type="SMART" id="SM00997">
    <property type="entry name" value="AdoHcyase_NAD"/>
    <property type="match status" value="1"/>
</dbReference>
<feature type="non-terminal residue" evidence="8">
    <location>
        <position position="1"/>
    </location>
</feature>
<evidence type="ECO:0000256" key="1">
    <source>
        <dbReference type="ARBA" id="ARBA00007122"/>
    </source>
</evidence>
<feature type="non-terminal residue" evidence="8">
    <location>
        <position position="481"/>
    </location>
</feature>
<accession>A0A7K6R2N9</accession>
<dbReference type="Pfam" id="PF05221">
    <property type="entry name" value="AdoHcyase"/>
    <property type="match status" value="2"/>
</dbReference>
<feature type="binding site" evidence="5">
    <location>
        <begin position="277"/>
        <end position="282"/>
    </location>
    <ligand>
        <name>NAD(+)</name>
        <dbReference type="ChEBI" id="CHEBI:57540"/>
    </ligand>
</feature>
<dbReference type="PANTHER" id="PTHR23420">
    <property type="entry name" value="ADENOSYLHOMOCYSTEINASE"/>
    <property type="match status" value="1"/>
</dbReference>
<dbReference type="CDD" id="cd00401">
    <property type="entry name" value="SAHH"/>
    <property type="match status" value="1"/>
</dbReference>
<dbReference type="AlphaFoldDB" id="A0A7K6R2N9"/>
<evidence type="ECO:0000256" key="3">
    <source>
        <dbReference type="ARBA" id="ARBA00023027"/>
    </source>
</evidence>
<dbReference type="InterPro" id="IPR020082">
    <property type="entry name" value="S-Ado-L-homoCys_hydrolase_CS"/>
</dbReference>
<dbReference type="PIRSF" id="PIRSF001109">
    <property type="entry name" value="Ad_hcy_hydrolase"/>
    <property type="match status" value="1"/>
</dbReference>
<dbReference type="SUPFAM" id="SSF51735">
    <property type="entry name" value="NAD(P)-binding Rossmann-fold domains"/>
    <property type="match status" value="1"/>
</dbReference>
<evidence type="ECO:0000256" key="5">
    <source>
        <dbReference type="PIRSR" id="PIRSR001109-2"/>
    </source>
</evidence>
<dbReference type="PANTHER" id="PTHR23420:SF3">
    <property type="entry name" value="S-ADENOSYLHOMOCYSTEINE HYDROLASE-LIKE PROTEIN 1"/>
    <property type="match status" value="1"/>
</dbReference>
<dbReference type="InterPro" id="IPR036291">
    <property type="entry name" value="NAD(P)-bd_dom_sf"/>
</dbReference>
<proteinExistence type="inferred from homology"/>
<dbReference type="Pfam" id="PF00670">
    <property type="entry name" value="AdoHcyase_NAD"/>
    <property type="match status" value="1"/>
</dbReference>
<feature type="domain" description="S-adenosyl-L-homocysteine hydrolase NAD binding" evidence="7">
    <location>
        <begin position="246"/>
        <end position="403"/>
    </location>
</feature>
<dbReference type="EMBL" id="VZRZ01006726">
    <property type="protein sequence ID" value="NWW79869.1"/>
    <property type="molecule type" value="Genomic_DNA"/>
</dbReference>
<feature type="binding site" evidence="4">
    <location>
        <position position="117"/>
    </location>
    <ligand>
        <name>substrate</name>
    </ligand>
</feature>
<dbReference type="FunFam" id="3.40.50.1480:FF:000007">
    <property type="entry name" value="Adenosylhomocysteinase"/>
    <property type="match status" value="1"/>
</dbReference>
<keyword evidence="9" id="KW-1185">Reference proteome</keyword>
<evidence type="ECO:0000313" key="8">
    <source>
        <dbReference type="EMBL" id="NWW79869.1"/>
    </source>
</evidence>
<dbReference type="Gene3D" id="3.40.50.720">
    <property type="entry name" value="NAD(P)-binding Rossmann-like Domain"/>
    <property type="match status" value="1"/>
</dbReference>
<dbReference type="FunFam" id="3.40.50.720:FF:000035">
    <property type="entry name" value="Adenosylhomocysteinase"/>
    <property type="match status" value="1"/>
</dbReference>
<evidence type="ECO:0000259" key="7">
    <source>
        <dbReference type="SMART" id="SM00997"/>
    </source>
</evidence>
<dbReference type="InterPro" id="IPR015878">
    <property type="entry name" value="Ado_hCys_hydrolase_NAD-bd"/>
</dbReference>
<dbReference type="SMART" id="SM00996">
    <property type="entry name" value="AdoHcyase"/>
    <property type="match status" value="1"/>
</dbReference>
<evidence type="ECO:0000256" key="6">
    <source>
        <dbReference type="SAM" id="MobiDB-lite"/>
    </source>
</evidence>
<dbReference type="Gene3D" id="3.40.50.1480">
    <property type="entry name" value="Adenosylhomocysteinase-like"/>
    <property type="match status" value="3"/>
</dbReference>
<organism evidence="8 9">
    <name type="scientific">Climacteris rufus</name>
    <name type="common">rufous treecreeper</name>
    <dbReference type="NCBI Taxonomy" id="47695"/>
    <lineage>
        <taxon>Eukaryota</taxon>
        <taxon>Metazoa</taxon>
        <taxon>Chordata</taxon>
        <taxon>Craniata</taxon>
        <taxon>Vertebrata</taxon>
        <taxon>Euteleostomi</taxon>
        <taxon>Archelosauria</taxon>
        <taxon>Archosauria</taxon>
        <taxon>Dinosauria</taxon>
        <taxon>Saurischia</taxon>
        <taxon>Theropoda</taxon>
        <taxon>Coelurosauria</taxon>
        <taxon>Aves</taxon>
        <taxon>Neognathae</taxon>
        <taxon>Neoaves</taxon>
        <taxon>Telluraves</taxon>
        <taxon>Australaves</taxon>
        <taxon>Passeriformes</taxon>
        <taxon>Climacteridae</taxon>
        <taxon>Climacteris</taxon>
    </lineage>
</organism>
<feature type="binding site" evidence="4">
    <location>
        <position position="241"/>
    </location>
    <ligand>
        <name>substrate</name>
    </ligand>
</feature>
<gene>
    <name evidence="8" type="primary">Ahcyl1</name>
    <name evidence="8" type="ORF">CLIRUF_R08183</name>
</gene>
<comment type="similarity">
    <text evidence="1">Belongs to the adenosylhomocysteinase family.</text>
</comment>
<reference evidence="8 9" key="1">
    <citation type="submission" date="2019-09" db="EMBL/GenBank/DDBJ databases">
        <title>Bird 10,000 Genomes (B10K) Project - Family phase.</title>
        <authorList>
            <person name="Zhang G."/>
        </authorList>
    </citation>
    <scope>NUCLEOTIDE SEQUENCE [LARGE SCALE GENOMIC DNA]</scope>
    <source>
        <strain evidence="8">B10K-DU-029-53</strain>
    </source>
</reference>
<dbReference type="OrthoDB" id="10007170at2759"/>
<sequence>SQQIQFADDMQEFTKFPTKTGRRSLSRSISQSSTDSYSSAASYTDSSDDEVSPREKQQTNSKGSSNFCVKNIKQAEFGRREIEIAEQDMSALISLRKRAQGEKPLAGAKIVGCTHITAQTAVSGCCSGGSEGADQPLLGKKVLSGAPVLPGVAVFAWKGESEDDFWWCIDRCVNVDGWQANMILDDGGDLTHWVYKKYPSVFKKIRGIVEESVTGVHRLYQLSKGGKLCVPAMNVNDSVTKQKFDNLYCCRESILDGLKRTTDVMFGGKQVVVCGYGEVGKGCCAALKALGAIVYVTEIDPICALQACMDGFRVVKLSEVIRQVDVVITCTGNKNVVTREHLDRMKNSCIVCNMGHSNTEIDVVSALTWERVRSQVDHVIWPDGKRVVLLAEGRLLNLSCSTVPTFVLSITATTQALALIELYNAPEGRYKQDVYLLPKKMDEYVASLHLPSFDAHLTELTDDQAKYLGLNKNGPFKPNYY</sequence>
<feature type="binding site" evidence="4">
    <location>
        <position position="211"/>
    </location>
    <ligand>
        <name>substrate</name>
    </ligand>
</feature>
<feature type="binding site" evidence="5">
    <location>
        <position position="397"/>
    </location>
    <ligand>
        <name>NAD(+)</name>
        <dbReference type="ChEBI" id="CHEBI:57540"/>
    </ligand>
</feature>
<evidence type="ECO:0000256" key="2">
    <source>
        <dbReference type="ARBA" id="ARBA00022563"/>
    </source>
</evidence>
<dbReference type="GO" id="GO:0005829">
    <property type="term" value="C:cytosol"/>
    <property type="evidence" value="ECO:0007669"/>
    <property type="project" value="TreeGrafter"/>
</dbReference>
<comment type="cofactor">
    <cofactor evidence="5">
        <name>NAD(+)</name>
        <dbReference type="ChEBI" id="CHEBI:57540"/>
    </cofactor>
    <text evidence="5">Binds 1 NAD(+) per subunit.</text>
</comment>
<feature type="binding site" evidence="5">
    <location>
        <position position="298"/>
    </location>
    <ligand>
        <name>NAD(+)</name>
        <dbReference type="ChEBI" id="CHEBI:57540"/>
    </ligand>
</feature>
<keyword evidence="3 5" id="KW-0520">NAD</keyword>
<evidence type="ECO:0000313" key="9">
    <source>
        <dbReference type="Proteomes" id="UP000580879"/>
    </source>
</evidence>
<dbReference type="PROSITE" id="PS00739">
    <property type="entry name" value="ADOHCYASE_2"/>
    <property type="match status" value="1"/>
</dbReference>